<accession>A0A1I8EE85</accession>
<dbReference type="GO" id="GO:0006753">
    <property type="term" value="P:nucleoside phosphate metabolic process"/>
    <property type="evidence" value="ECO:0007669"/>
    <property type="project" value="TreeGrafter"/>
</dbReference>
<dbReference type="PANTHER" id="PTHR11839">
    <property type="entry name" value="UDP/ADP-SUGAR PYROPHOSPHATASE"/>
    <property type="match status" value="1"/>
</dbReference>
<dbReference type="InterPro" id="IPR015797">
    <property type="entry name" value="NUDIX_hydrolase-like_dom_sf"/>
</dbReference>
<dbReference type="GO" id="GO:0005634">
    <property type="term" value="C:nucleus"/>
    <property type="evidence" value="ECO:0007669"/>
    <property type="project" value="TreeGrafter"/>
</dbReference>
<dbReference type="InterPro" id="IPR000086">
    <property type="entry name" value="NUDIX_hydrolase_dom"/>
</dbReference>
<dbReference type="AlphaFoldDB" id="A0A1I8EE85"/>
<dbReference type="STRING" id="6293.A0A1I8EE85"/>
<dbReference type="Gene3D" id="3.90.79.10">
    <property type="entry name" value="Nucleoside Triphosphate Pyrophosphohydrolase"/>
    <property type="match status" value="1"/>
</dbReference>
<sequence>MVIVIVGQGANRWTFGEELNNLDMFAGCPFKVLEQPKFVYDGKWLKMREVRFRKSDSLPEQIWESVHRRTVPISKPDGVDVLATLHKDGKKYFILIKQYRIPMAGMCLEFPAGLIDEGETVEAAGLRELKEETGYTATKVLSCTKGKQGLSPGLSDESVNFMMVEVDGSAPENRNPKQNLDDGEIIEVVLVECDRLLPYVELICTEVYVESMLYAFALGMNYAQHFLRLQIVIVMFDR</sequence>
<dbReference type="InterPro" id="IPR020476">
    <property type="entry name" value="Nudix_hydrolase"/>
</dbReference>
<keyword evidence="1" id="KW-0378">Hydrolase</keyword>
<proteinExistence type="predicted"/>
<reference evidence="3" key="1">
    <citation type="submission" date="2016-11" db="UniProtKB">
        <authorList>
            <consortium name="WormBaseParasite"/>
        </authorList>
    </citation>
    <scope>IDENTIFICATION</scope>
    <source>
        <strain evidence="3">pt0022</strain>
    </source>
</reference>
<dbReference type="PRINTS" id="PR00502">
    <property type="entry name" value="NUDIXFAMILY"/>
</dbReference>
<dbReference type="GO" id="GO:0047631">
    <property type="term" value="F:ADP-ribose diphosphatase activity"/>
    <property type="evidence" value="ECO:0007669"/>
    <property type="project" value="TreeGrafter"/>
</dbReference>
<dbReference type="WBParaSite" id="maker-PairedContig_1679-snap-gene-0.17-mRNA-1">
    <property type="protein sequence ID" value="maker-PairedContig_1679-snap-gene-0.17-mRNA-1"/>
    <property type="gene ID" value="maker-PairedContig_1679-snap-gene-0.17"/>
</dbReference>
<name>A0A1I8EE85_WUCBA</name>
<organism evidence="3">
    <name type="scientific">Wuchereria bancrofti</name>
    <dbReference type="NCBI Taxonomy" id="6293"/>
    <lineage>
        <taxon>Eukaryota</taxon>
        <taxon>Metazoa</taxon>
        <taxon>Ecdysozoa</taxon>
        <taxon>Nematoda</taxon>
        <taxon>Chromadorea</taxon>
        <taxon>Rhabditida</taxon>
        <taxon>Spirurina</taxon>
        <taxon>Spiruromorpha</taxon>
        <taxon>Filarioidea</taxon>
        <taxon>Onchocercidae</taxon>
        <taxon>Wuchereria</taxon>
    </lineage>
</organism>
<feature type="domain" description="Nudix hydrolase" evidence="2">
    <location>
        <begin position="76"/>
        <end position="215"/>
    </location>
</feature>
<protein>
    <submittedName>
        <fullName evidence="3">Nudix hydrolase domain-containing protein</fullName>
    </submittedName>
</protein>
<dbReference type="CDD" id="cd18888">
    <property type="entry name" value="NUDIX_ADPRase_Nudt5"/>
    <property type="match status" value="1"/>
</dbReference>
<dbReference type="PANTHER" id="PTHR11839:SF1">
    <property type="entry name" value="ADP-SUGAR PYROPHOSPHATASE"/>
    <property type="match status" value="1"/>
</dbReference>
<evidence type="ECO:0000256" key="1">
    <source>
        <dbReference type="ARBA" id="ARBA00022801"/>
    </source>
</evidence>
<dbReference type="GO" id="GO:0019693">
    <property type="term" value="P:ribose phosphate metabolic process"/>
    <property type="evidence" value="ECO:0007669"/>
    <property type="project" value="TreeGrafter"/>
</dbReference>
<dbReference type="Pfam" id="PF00293">
    <property type="entry name" value="NUDIX"/>
    <property type="match status" value="1"/>
</dbReference>
<dbReference type="PROSITE" id="PS51462">
    <property type="entry name" value="NUDIX"/>
    <property type="match status" value="1"/>
</dbReference>
<evidence type="ECO:0000313" key="3">
    <source>
        <dbReference type="WBParaSite" id="maker-PairedContig_1679-snap-gene-0.17-mRNA-1"/>
    </source>
</evidence>
<dbReference type="SUPFAM" id="SSF55811">
    <property type="entry name" value="Nudix"/>
    <property type="match status" value="1"/>
</dbReference>
<evidence type="ECO:0000259" key="2">
    <source>
        <dbReference type="PROSITE" id="PS51462"/>
    </source>
</evidence>